<dbReference type="AlphaFoldDB" id="F2JZW5"/>
<proteinExistence type="predicted"/>
<dbReference type="Proteomes" id="UP000001062">
    <property type="component" value="Chromosome"/>
</dbReference>
<organism evidence="1 2">
    <name type="scientific">Marinomonas mediterranea (strain ATCC 700492 / JCM 21426 / NBRC 103028 / MMB-1)</name>
    <dbReference type="NCBI Taxonomy" id="717774"/>
    <lineage>
        <taxon>Bacteria</taxon>
        <taxon>Pseudomonadati</taxon>
        <taxon>Pseudomonadota</taxon>
        <taxon>Gammaproteobacteria</taxon>
        <taxon>Oceanospirillales</taxon>
        <taxon>Oceanospirillaceae</taxon>
        <taxon>Marinomonas</taxon>
    </lineage>
</organism>
<protein>
    <submittedName>
        <fullName evidence="1">Uncharacterized protein</fullName>
    </submittedName>
</protein>
<evidence type="ECO:0000313" key="1">
    <source>
        <dbReference type="EMBL" id="ADZ92077.1"/>
    </source>
</evidence>
<dbReference type="STRING" id="717774.Marme_2854"/>
<name>F2JZW5_MARM1</name>
<reference evidence="1 2" key="1">
    <citation type="journal article" date="2012" name="Stand. Genomic Sci.">
        <title>Complete genome sequence of the melanogenic marine bacterium Marinomonas mediterranea type strain (MMB-1(T)).</title>
        <authorList>
            <person name="Lucas-Elio P."/>
            <person name="Goodwin L."/>
            <person name="Woyke T."/>
            <person name="Pitluck S."/>
            <person name="Nolan M."/>
            <person name="Kyrpides N.C."/>
            <person name="Detter J.C."/>
            <person name="Copeland A."/>
            <person name="Teshima H."/>
            <person name="Bruce D."/>
            <person name="Detter C."/>
            <person name="Tapia R."/>
            <person name="Han S."/>
            <person name="Land M.L."/>
            <person name="Ivanova N."/>
            <person name="Mikhailova N."/>
            <person name="Johnston A.W."/>
            <person name="Sanchez-Amat A."/>
        </authorList>
    </citation>
    <scope>NUCLEOTIDE SEQUENCE [LARGE SCALE GENOMIC DNA]</scope>
    <source>
        <strain evidence="2">ATCC 700492 / JCM 21426 / NBRC 103028 / MMB-1</strain>
    </source>
</reference>
<dbReference type="KEGG" id="mme:Marme_2854"/>
<evidence type="ECO:0000313" key="2">
    <source>
        <dbReference type="Proteomes" id="UP000001062"/>
    </source>
</evidence>
<dbReference type="HOGENOM" id="CLU_3357002_0_0_6"/>
<gene>
    <name evidence="1" type="ordered locus">Marme_2854</name>
</gene>
<accession>F2JZW5</accession>
<keyword evidence="2" id="KW-1185">Reference proteome</keyword>
<sequence>MIESNAIEISEKRVVVIELGVYKKDEEWYVILSAVY</sequence>
<dbReference type="EMBL" id="CP002583">
    <property type="protein sequence ID" value="ADZ92077.1"/>
    <property type="molecule type" value="Genomic_DNA"/>
</dbReference>